<reference evidence="2" key="1">
    <citation type="submission" date="2006-10" db="EMBL/GenBank/DDBJ databases">
        <authorList>
            <person name="Amadeo P."/>
            <person name="Zhao Q."/>
            <person name="Wortman J."/>
            <person name="Fraser-Liggett C."/>
            <person name="Carlton J."/>
        </authorList>
    </citation>
    <scope>NUCLEOTIDE SEQUENCE</scope>
    <source>
        <strain evidence="2">G3</strain>
    </source>
</reference>
<dbReference type="Proteomes" id="UP000001542">
    <property type="component" value="Unassembled WGS sequence"/>
</dbReference>
<gene>
    <name evidence="2" type="ORF">TVAG_296990</name>
</gene>
<dbReference type="VEuPathDB" id="TrichDB:TVAG_296990"/>
<organism evidence="2 3">
    <name type="scientific">Trichomonas vaginalis (strain ATCC PRA-98 / G3)</name>
    <dbReference type="NCBI Taxonomy" id="412133"/>
    <lineage>
        <taxon>Eukaryota</taxon>
        <taxon>Metamonada</taxon>
        <taxon>Parabasalia</taxon>
        <taxon>Trichomonadida</taxon>
        <taxon>Trichomonadidae</taxon>
        <taxon>Trichomonas</taxon>
    </lineage>
</organism>
<dbReference type="AlphaFoldDB" id="A2DR94"/>
<evidence type="ECO:0000313" key="3">
    <source>
        <dbReference type="Proteomes" id="UP000001542"/>
    </source>
</evidence>
<proteinExistence type="predicted"/>
<dbReference type="EMBL" id="DS113235">
    <property type="protein sequence ID" value="EAY17020.1"/>
    <property type="molecule type" value="Genomic_DNA"/>
</dbReference>
<evidence type="ECO:0000256" key="1">
    <source>
        <dbReference type="SAM" id="MobiDB-lite"/>
    </source>
</evidence>
<reference evidence="2" key="2">
    <citation type="journal article" date="2007" name="Science">
        <title>Draft genome sequence of the sexually transmitted pathogen Trichomonas vaginalis.</title>
        <authorList>
            <person name="Carlton J.M."/>
            <person name="Hirt R.P."/>
            <person name="Silva J.C."/>
            <person name="Delcher A.L."/>
            <person name="Schatz M."/>
            <person name="Zhao Q."/>
            <person name="Wortman J.R."/>
            <person name="Bidwell S.L."/>
            <person name="Alsmark U.C.M."/>
            <person name="Besteiro S."/>
            <person name="Sicheritz-Ponten T."/>
            <person name="Noel C.J."/>
            <person name="Dacks J.B."/>
            <person name="Foster P.G."/>
            <person name="Simillion C."/>
            <person name="Van de Peer Y."/>
            <person name="Miranda-Saavedra D."/>
            <person name="Barton G.J."/>
            <person name="Westrop G.D."/>
            <person name="Mueller S."/>
            <person name="Dessi D."/>
            <person name="Fiori P.L."/>
            <person name="Ren Q."/>
            <person name="Paulsen I."/>
            <person name="Zhang H."/>
            <person name="Bastida-Corcuera F.D."/>
            <person name="Simoes-Barbosa A."/>
            <person name="Brown M.T."/>
            <person name="Hayes R.D."/>
            <person name="Mukherjee M."/>
            <person name="Okumura C.Y."/>
            <person name="Schneider R."/>
            <person name="Smith A.J."/>
            <person name="Vanacova S."/>
            <person name="Villalvazo M."/>
            <person name="Haas B.J."/>
            <person name="Pertea M."/>
            <person name="Feldblyum T.V."/>
            <person name="Utterback T.R."/>
            <person name="Shu C.L."/>
            <person name="Osoegawa K."/>
            <person name="de Jong P.J."/>
            <person name="Hrdy I."/>
            <person name="Horvathova L."/>
            <person name="Zubacova Z."/>
            <person name="Dolezal P."/>
            <person name="Malik S.B."/>
            <person name="Logsdon J.M. Jr."/>
            <person name="Henze K."/>
            <person name="Gupta A."/>
            <person name="Wang C.C."/>
            <person name="Dunne R.L."/>
            <person name="Upcroft J.A."/>
            <person name="Upcroft P."/>
            <person name="White O."/>
            <person name="Salzberg S.L."/>
            <person name="Tang P."/>
            <person name="Chiu C.-H."/>
            <person name="Lee Y.-S."/>
            <person name="Embley T.M."/>
            <person name="Coombs G.H."/>
            <person name="Mottram J.C."/>
            <person name="Tachezy J."/>
            <person name="Fraser-Liggett C.M."/>
            <person name="Johnson P.J."/>
        </authorList>
    </citation>
    <scope>NUCLEOTIDE SEQUENCE [LARGE SCALE GENOMIC DNA]</scope>
    <source>
        <strain evidence="2">G3</strain>
    </source>
</reference>
<name>A2DR94_TRIV3</name>
<feature type="compositionally biased region" description="Pro residues" evidence="1">
    <location>
        <begin position="250"/>
        <end position="259"/>
    </location>
</feature>
<evidence type="ECO:0000313" key="2">
    <source>
        <dbReference type="EMBL" id="EAY17020.1"/>
    </source>
</evidence>
<accession>A2DR94</accession>
<protein>
    <submittedName>
        <fullName evidence="2">Uncharacterized protein</fullName>
    </submittedName>
</protein>
<dbReference type="RefSeq" id="XP_001329243.1">
    <property type="nucleotide sequence ID" value="XM_001329208.1"/>
</dbReference>
<feature type="compositionally biased region" description="Polar residues" evidence="1">
    <location>
        <begin position="238"/>
        <end position="248"/>
    </location>
</feature>
<dbReference type="InParanoid" id="A2DR94"/>
<keyword evidence="3" id="KW-1185">Reference proteome</keyword>
<feature type="region of interest" description="Disordered" evidence="1">
    <location>
        <begin position="151"/>
        <end position="183"/>
    </location>
</feature>
<dbReference type="VEuPathDB" id="TrichDB:TVAGG3_0512540"/>
<feature type="compositionally biased region" description="Basic residues" evidence="1">
    <location>
        <begin position="163"/>
        <end position="172"/>
    </location>
</feature>
<sequence>MQQKQNNTYDKQIKYQQIQFSQQKQQYNQYLQQKQNIPVQPPNQREYQHIPQQKIAISHLTPKISEIQIPKQPKPPMMPQQSNISHPVNVPRPNQLPVQSNQIIPPNYLPPNIQKDKTADKSLQDITDRLKSQYFELQKFSQQQSQIAQRMPIGQTNININQPKKRGRKKKNPQLSDDGEHFEQQNPAVPQINQAMPQMNQTMRPIIFPYVNSQFPQNPTVFQQNAIPKPQIAYNLPQGYQNRSNSLPINPMPPKNNKH</sequence>
<feature type="region of interest" description="Disordered" evidence="1">
    <location>
        <begin position="238"/>
        <end position="259"/>
    </location>
</feature>
<dbReference type="KEGG" id="tva:4775034"/>